<comment type="caution">
    <text evidence="1">The sequence shown here is derived from an EMBL/GenBank/DDBJ whole genome shotgun (WGS) entry which is preliminary data.</text>
</comment>
<evidence type="ECO:0000313" key="2">
    <source>
        <dbReference type="Proteomes" id="UP001595868"/>
    </source>
</evidence>
<reference evidence="2" key="1">
    <citation type="journal article" date="2019" name="Int. J. Syst. Evol. Microbiol.">
        <title>The Global Catalogue of Microorganisms (GCM) 10K type strain sequencing project: providing services to taxonomists for standard genome sequencing and annotation.</title>
        <authorList>
            <consortium name="The Broad Institute Genomics Platform"/>
            <consortium name="The Broad Institute Genome Sequencing Center for Infectious Disease"/>
            <person name="Wu L."/>
            <person name="Ma J."/>
        </authorList>
    </citation>
    <scope>NUCLEOTIDE SEQUENCE [LARGE SCALE GENOMIC DNA]</scope>
    <source>
        <strain evidence="2">2902at01</strain>
    </source>
</reference>
<dbReference type="EMBL" id="JBHSBN010000027">
    <property type="protein sequence ID" value="MFC4109689.1"/>
    <property type="molecule type" value="Genomic_DNA"/>
</dbReference>
<dbReference type="Gene3D" id="3.50.30.50">
    <property type="entry name" value="Putative cyclase"/>
    <property type="match status" value="1"/>
</dbReference>
<organism evidence="1 2">
    <name type="scientific">Micromonospora zhanjiangensis</name>
    <dbReference type="NCBI Taxonomy" id="1522057"/>
    <lineage>
        <taxon>Bacteria</taxon>
        <taxon>Bacillati</taxon>
        <taxon>Actinomycetota</taxon>
        <taxon>Actinomycetes</taxon>
        <taxon>Micromonosporales</taxon>
        <taxon>Micromonosporaceae</taxon>
        <taxon>Micromonospora</taxon>
    </lineage>
</organism>
<dbReference type="GO" id="GO:0016787">
    <property type="term" value="F:hydrolase activity"/>
    <property type="evidence" value="ECO:0007669"/>
    <property type="project" value="UniProtKB-KW"/>
</dbReference>
<proteinExistence type="predicted"/>
<protein>
    <submittedName>
        <fullName evidence="1">Cyclase family protein</fullName>
        <ecNumber evidence="1">3.5.-.-</ecNumber>
    </submittedName>
</protein>
<dbReference type="Proteomes" id="UP001595868">
    <property type="component" value="Unassembled WGS sequence"/>
</dbReference>
<keyword evidence="1" id="KW-0378">Hydrolase</keyword>
<keyword evidence="2" id="KW-1185">Reference proteome</keyword>
<dbReference type="RefSeq" id="WP_377551389.1">
    <property type="nucleotide sequence ID" value="NZ_JBHSBN010000027.1"/>
</dbReference>
<gene>
    <name evidence="1" type="ORF">ACFOX0_27620</name>
</gene>
<dbReference type="InterPro" id="IPR007325">
    <property type="entry name" value="KFase/CYL"/>
</dbReference>
<accession>A0ABV8KUD7</accession>
<dbReference type="InterPro" id="IPR037175">
    <property type="entry name" value="KFase_sf"/>
</dbReference>
<evidence type="ECO:0000313" key="1">
    <source>
        <dbReference type="EMBL" id="MFC4109689.1"/>
    </source>
</evidence>
<sequence length="228" mass="24896">MNASHSYSMIDISGPIHPRMWHYPDPYFAPEIFDLPPVAWLPEPIYSEAVRMPLQTGTYIETAAHVRPDGMRFDHVPLERTVLLPVVCVQVPKGPAEAVGADEVRAVLAGIGPGPWEGYGLLISTGWDTHWDEPDYLDACPYFDDDVIDEALAQRFSLLGGDTPRFENPAAPSGHLRRFFQADALLLAPLANLGAVGSTRGHLIAAPLPIRGISASPVRAVWVRGLDS</sequence>
<dbReference type="SUPFAM" id="SSF102198">
    <property type="entry name" value="Putative cyclase"/>
    <property type="match status" value="1"/>
</dbReference>
<name>A0ABV8KUD7_9ACTN</name>
<dbReference type="Pfam" id="PF04199">
    <property type="entry name" value="Cyclase"/>
    <property type="match status" value="1"/>
</dbReference>
<dbReference type="EC" id="3.5.-.-" evidence="1"/>